<feature type="non-terminal residue" evidence="1">
    <location>
        <position position="1"/>
    </location>
</feature>
<proteinExistence type="predicted"/>
<reference evidence="1" key="1">
    <citation type="journal article" date="2019" name="Sci. Rep.">
        <title>Draft genome of Tanacetum cinerariifolium, the natural source of mosquito coil.</title>
        <authorList>
            <person name="Yamashiro T."/>
            <person name="Shiraishi A."/>
            <person name="Satake H."/>
            <person name="Nakayama K."/>
        </authorList>
    </citation>
    <scope>NUCLEOTIDE SEQUENCE</scope>
</reference>
<gene>
    <name evidence="1" type="ORF">Tci_929285</name>
</gene>
<accession>A0A699XHI9</accession>
<protein>
    <submittedName>
        <fullName evidence="1">Uncharacterized protein</fullName>
    </submittedName>
</protein>
<name>A0A699XHI9_TANCI</name>
<sequence>LWRKTSHAQLVDKKLNSISAGSFGKEICQLILYVDEVKFDHPILNMLLDKVVYDVDMVRLRLLDIIAA</sequence>
<dbReference type="EMBL" id="BKCJ011839690">
    <property type="protein sequence ID" value="GFD57316.1"/>
    <property type="molecule type" value="Genomic_DNA"/>
</dbReference>
<organism evidence="1">
    <name type="scientific">Tanacetum cinerariifolium</name>
    <name type="common">Dalmatian daisy</name>
    <name type="synonym">Chrysanthemum cinerariifolium</name>
    <dbReference type="NCBI Taxonomy" id="118510"/>
    <lineage>
        <taxon>Eukaryota</taxon>
        <taxon>Viridiplantae</taxon>
        <taxon>Streptophyta</taxon>
        <taxon>Embryophyta</taxon>
        <taxon>Tracheophyta</taxon>
        <taxon>Spermatophyta</taxon>
        <taxon>Magnoliopsida</taxon>
        <taxon>eudicotyledons</taxon>
        <taxon>Gunneridae</taxon>
        <taxon>Pentapetalae</taxon>
        <taxon>asterids</taxon>
        <taxon>campanulids</taxon>
        <taxon>Asterales</taxon>
        <taxon>Asteraceae</taxon>
        <taxon>Asteroideae</taxon>
        <taxon>Anthemideae</taxon>
        <taxon>Anthemidinae</taxon>
        <taxon>Tanacetum</taxon>
    </lineage>
</organism>
<dbReference type="AlphaFoldDB" id="A0A699XHI9"/>
<evidence type="ECO:0000313" key="1">
    <source>
        <dbReference type="EMBL" id="GFD57316.1"/>
    </source>
</evidence>
<comment type="caution">
    <text evidence="1">The sequence shown here is derived from an EMBL/GenBank/DDBJ whole genome shotgun (WGS) entry which is preliminary data.</text>
</comment>